<dbReference type="OrthoDB" id="3687641at2759"/>
<dbReference type="OMA" id="HCYEQLR"/>
<evidence type="ECO:0000256" key="3">
    <source>
        <dbReference type="SAM" id="Phobius"/>
    </source>
</evidence>
<dbReference type="PANTHER" id="PTHR33365:SF4">
    <property type="entry name" value="CYCLOCHLOROTINE BIOSYNTHESIS PROTEIN O"/>
    <property type="match status" value="1"/>
</dbReference>
<organism evidence="4 5">
    <name type="scientific">Cordyceps confragosa</name>
    <name type="common">Lecanicillium lecanii</name>
    <dbReference type="NCBI Taxonomy" id="2714763"/>
    <lineage>
        <taxon>Eukaryota</taxon>
        <taxon>Fungi</taxon>
        <taxon>Dikarya</taxon>
        <taxon>Ascomycota</taxon>
        <taxon>Pezizomycotina</taxon>
        <taxon>Sordariomycetes</taxon>
        <taxon>Hypocreomycetidae</taxon>
        <taxon>Hypocreales</taxon>
        <taxon>Cordycipitaceae</taxon>
        <taxon>Akanthomyces</taxon>
    </lineage>
</organism>
<comment type="pathway">
    <text evidence="1">Mycotoxin biosynthesis.</text>
</comment>
<dbReference type="AlphaFoldDB" id="A0A179IVH0"/>
<keyword evidence="3" id="KW-1133">Transmembrane helix</keyword>
<feature type="transmembrane region" description="Helical" evidence="3">
    <location>
        <begin position="39"/>
        <end position="58"/>
    </location>
</feature>
<dbReference type="Proteomes" id="UP000243081">
    <property type="component" value="Unassembled WGS sequence"/>
</dbReference>
<gene>
    <name evidence="4" type="ORF">LLEC1_02984</name>
</gene>
<dbReference type="EMBL" id="LUKN01000165">
    <property type="protein sequence ID" value="OAR05674.1"/>
    <property type="molecule type" value="Genomic_DNA"/>
</dbReference>
<dbReference type="GO" id="GO:0043386">
    <property type="term" value="P:mycotoxin biosynthetic process"/>
    <property type="evidence" value="ECO:0007669"/>
    <property type="project" value="InterPro"/>
</dbReference>
<comment type="caution">
    <text evidence="4">The sequence shown here is derived from an EMBL/GenBank/DDBJ whole genome shotgun (WGS) entry which is preliminary data.</text>
</comment>
<accession>A0A179IVH0</accession>
<protein>
    <recommendedName>
        <fullName evidence="6">Tat pathway signal sequence</fullName>
    </recommendedName>
</protein>
<dbReference type="InterPro" id="IPR021765">
    <property type="entry name" value="UstYa-like"/>
</dbReference>
<dbReference type="PANTHER" id="PTHR33365">
    <property type="entry name" value="YALI0B05434P"/>
    <property type="match status" value="1"/>
</dbReference>
<keyword evidence="5" id="KW-1185">Reference proteome</keyword>
<comment type="similarity">
    <text evidence="2">Belongs to the ustYa family.</text>
</comment>
<dbReference type="Pfam" id="PF11807">
    <property type="entry name" value="UstYa"/>
    <property type="match status" value="1"/>
</dbReference>
<reference evidence="4 5" key="1">
    <citation type="submission" date="2016-03" db="EMBL/GenBank/DDBJ databases">
        <title>Fine-scale spatial genetic structure of a fungal parasite of coffee scale insects.</title>
        <authorList>
            <person name="Jackson D."/>
            <person name="Zemenick K.A."/>
            <person name="Malloure B."/>
            <person name="Quandt C.A."/>
            <person name="James T.Y."/>
        </authorList>
    </citation>
    <scope>NUCLEOTIDE SEQUENCE [LARGE SCALE GENOMIC DNA]</scope>
    <source>
        <strain evidence="4 5">UM487</strain>
    </source>
</reference>
<evidence type="ECO:0008006" key="6">
    <source>
        <dbReference type="Google" id="ProtNLM"/>
    </source>
</evidence>
<evidence type="ECO:0000313" key="4">
    <source>
        <dbReference type="EMBL" id="OAR05674.1"/>
    </source>
</evidence>
<sequence length="263" mass="30537">MEHKVAQQASDEEPFLQQEEKDIYQLPLRPARRERWANILPYSVVLNVGLLLALFAVWNLQKHDPSKHYIPNEVYSPAKSVVEYNNILFTGGLKGDTSKYLGSTPEVDEAWDDLYNKVLISQILPETAAKLPNATTRFSNDTDYHIVELDVFHQLHCLNMMRKLVYPTAYPMDLTSGSEEAEDNIFHMEHCYEQLRQSLQCTSDLSTITWQWSRKQGRFIGNVHTMHTCKNFDKIHEWAVENHAAQDLDFYEFVEGAPIFKNE</sequence>
<proteinExistence type="inferred from homology"/>
<keyword evidence="3" id="KW-0472">Membrane</keyword>
<name>A0A179IVH0_CORDF</name>
<keyword evidence="3" id="KW-0812">Transmembrane</keyword>
<evidence type="ECO:0000313" key="5">
    <source>
        <dbReference type="Proteomes" id="UP000243081"/>
    </source>
</evidence>
<evidence type="ECO:0000256" key="2">
    <source>
        <dbReference type="ARBA" id="ARBA00035112"/>
    </source>
</evidence>
<evidence type="ECO:0000256" key="1">
    <source>
        <dbReference type="ARBA" id="ARBA00004685"/>
    </source>
</evidence>